<organism evidence="4 5">
    <name type="scientific">Marinomonas balearica</name>
    <dbReference type="NCBI Taxonomy" id="491947"/>
    <lineage>
        <taxon>Bacteria</taxon>
        <taxon>Pseudomonadati</taxon>
        <taxon>Pseudomonadota</taxon>
        <taxon>Gammaproteobacteria</taxon>
        <taxon>Oceanospirillales</taxon>
        <taxon>Oceanospirillaceae</taxon>
        <taxon>Marinomonas</taxon>
    </lineage>
</organism>
<keyword evidence="2" id="KW-0175">Coiled coil</keyword>
<dbReference type="AlphaFoldDB" id="A0A4R6MDP1"/>
<dbReference type="EMBL" id="SNXC01000009">
    <property type="protein sequence ID" value="TDO99847.1"/>
    <property type="molecule type" value="Genomic_DNA"/>
</dbReference>
<protein>
    <submittedName>
        <fullName evidence="4">RND family efflux transporter MFP subunit</fullName>
    </submittedName>
</protein>
<dbReference type="InterPro" id="IPR006143">
    <property type="entry name" value="RND_pump_MFP"/>
</dbReference>
<evidence type="ECO:0000313" key="4">
    <source>
        <dbReference type="EMBL" id="TDO99847.1"/>
    </source>
</evidence>
<dbReference type="Gene3D" id="2.40.30.170">
    <property type="match status" value="1"/>
</dbReference>
<dbReference type="GO" id="GO:0015562">
    <property type="term" value="F:efflux transmembrane transporter activity"/>
    <property type="evidence" value="ECO:0007669"/>
    <property type="project" value="TreeGrafter"/>
</dbReference>
<dbReference type="RefSeq" id="WP_133502674.1">
    <property type="nucleotide sequence ID" value="NZ_SNXC01000009.1"/>
</dbReference>
<name>A0A4R6MDP1_9GAMM</name>
<dbReference type="Gene3D" id="1.10.287.470">
    <property type="entry name" value="Helix hairpin bin"/>
    <property type="match status" value="1"/>
</dbReference>
<dbReference type="PANTHER" id="PTHR30469:SF12">
    <property type="entry name" value="MULTIDRUG RESISTANCE PROTEIN MDTA"/>
    <property type="match status" value="1"/>
</dbReference>
<dbReference type="SUPFAM" id="SSF111369">
    <property type="entry name" value="HlyD-like secretion proteins"/>
    <property type="match status" value="1"/>
</dbReference>
<evidence type="ECO:0000256" key="3">
    <source>
        <dbReference type="SAM" id="MobiDB-lite"/>
    </source>
</evidence>
<gene>
    <name evidence="4" type="ORF">DFP79_0856</name>
</gene>
<sequence>MKRFTQWTVLAISLSTAAGSFYYISNSLQDGAQSIAMDRGPGGGPKGHRNGGRPGEAPPGAKGAQHPSTKERKESTLVLSVINAMASSYSPTITATGLIVPRYSLTLTSKVSGEVSQISKYLEPGLRVKKGDKLIQLINKELNTAVANAQKDLASAELELKEEERQGAQAKAEWIAAGFKGEPDSELVLRKPQLANASAAVAVAAAKATLSEAKDNLKQTNITSPFDALIVSQQATPGSNIGTSDEIATLFSTDRADVTLNLSLSDWKKLPDFNTLMSTQWPAQISSIDSNTTWQGKVVSANQHIDTTTRMRSLTVGLDSPLDREQPLLPGSFVSVSLSGKTIDGLWKLPNTALSQQSEVWYLDEESRLDAFETTPLFSDSHYTYIQVPERFSDKTYRVLVKPYSSYLKGTLATPAEDSN</sequence>
<dbReference type="Proteomes" id="UP000294656">
    <property type="component" value="Unassembled WGS sequence"/>
</dbReference>
<dbReference type="Gene3D" id="2.40.50.100">
    <property type="match status" value="1"/>
</dbReference>
<comment type="caution">
    <text evidence="4">The sequence shown here is derived from an EMBL/GenBank/DDBJ whole genome shotgun (WGS) entry which is preliminary data.</text>
</comment>
<comment type="similarity">
    <text evidence="1">Belongs to the membrane fusion protein (MFP) (TC 8.A.1) family.</text>
</comment>
<evidence type="ECO:0000256" key="1">
    <source>
        <dbReference type="ARBA" id="ARBA00009477"/>
    </source>
</evidence>
<keyword evidence="5" id="KW-1185">Reference proteome</keyword>
<evidence type="ECO:0000313" key="5">
    <source>
        <dbReference type="Proteomes" id="UP000294656"/>
    </source>
</evidence>
<feature type="region of interest" description="Disordered" evidence="3">
    <location>
        <begin position="34"/>
        <end position="73"/>
    </location>
</feature>
<evidence type="ECO:0000256" key="2">
    <source>
        <dbReference type="SAM" id="Coils"/>
    </source>
</evidence>
<proteinExistence type="inferred from homology"/>
<dbReference type="NCBIfam" id="TIGR01730">
    <property type="entry name" value="RND_mfp"/>
    <property type="match status" value="1"/>
</dbReference>
<dbReference type="GO" id="GO:1990281">
    <property type="term" value="C:efflux pump complex"/>
    <property type="evidence" value="ECO:0007669"/>
    <property type="project" value="TreeGrafter"/>
</dbReference>
<dbReference type="OrthoDB" id="9781888at2"/>
<feature type="coiled-coil region" evidence="2">
    <location>
        <begin position="139"/>
        <end position="173"/>
    </location>
</feature>
<dbReference type="PANTHER" id="PTHR30469">
    <property type="entry name" value="MULTIDRUG RESISTANCE PROTEIN MDTA"/>
    <property type="match status" value="1"/>
</dbReference>
<accession>A0A4R6MDP1</accession>
<reference evidence="4 5" key="1">
    <citation type="submission" date="2019-03" db="EMBL/GenBank/DDBJ databases">
        <title>Genomic Encyclopedia of Type Strains, Phase III (KMG-III): the genomes of soil and plant-associated and newly described type strains.</title>
        <authorList>
            <person name="Whitman W."/>
        </authorList>
    </citation>
    <scope>NUCLEOTIDE SEQUENCE [LARGE SCALE GENOMIC DNA]</scope>
    <source>
        <strain evidence="4 5">CECT 7378</strain>
    </source>
</reference>